<keyword evidence="3" id="KW-0809">Transit peptide</keyword>
<dbReference type="PANTHER" id="PTHR21013">
    <property type="entry name" value="ATP SYNTHASE MITOCHONDRIAL F1 COMPLEX ASSEMBLY FACTOR 2/ATP12 PROTEIN, MITOCHONDRIAL PRECURSOR"/>
    <property type="match status" value="1"/>
</dbReference>
<evidence type="ECO:0000256" key="2">
    <source>
        <dbReference type="ARBA" id="ARBA00008231"/>
    </source>
</evidence>
<evidence type="ECO:0000256" key="5">
    <source>
        <dbReference type="ARBA" id="ARBA00023186"/>
    </source>
</evidence>
<dbReference type="Proteomes" id="UP001233271">
    <property type="component" value="Chromosome 6"/>
</dbReference>
<dbReference type="GeneID" id="85498252"/>
<keyword evidence="7" id="KW-1185">Reference proteome</keyword>
<evidence type="ECO:0008006" key="8">
    <source>
        <dbReference type="Google" id="ProtNLM"/>
    </source>
</evidence>
<dbReference type="GO" id="GO:0005739">
    <property type="term" value="C:mitochondrion"/>
    <property type="evidence" value="ECO:0007669"/>
    <property type="project" value="UniProtKB-SubCell"/>
</dbReference>
<dbReference type="PANTHER" id="PTHR21013:SF10">
    <property type="entry name" value="ATP SYNTHASE MITOCHONDRIAL F1 COMPLEX ASSEMBLY FACTOR 2"/>
    <property type="match status" value="1"/>
</dbReference>
<sequence length="281" mass="31024">MFRPTIHALRVVPRLSTRGLSTSAVRAAEDRPGPALSQTNRAEHTLRRFWKHAHVKEEPEGFHVTLDKRALKSPAGTKLIFPKDKRLLATLIANEWENQDKVLKQHALPLTSLASRAVDGFGAPGSPTREGVIDALMEYLDTDTIAFPGDAPAALVRLQKEHWDPLIQWLKDKYGVTLGQTTGFGLPKHSEGAAEKLRKVLEGMDSWQLAAFERTVYATKSFVVALAFVEGRISAHEAALAAQVEVAAQIEQWGEVEDTHDVDYQDIRRSLGTVAALLAKV</sequence>
<keyword evidence="5" id="KW-0143">Chaperone</keyword>
<reference evidence="6" key="1">
    <citation type="journal article" date="2023" name="BMC Genomics">
        <title>Chromosome-level genome assemblies of Cutaneotrichosporon spp. (Trichosporonales, Basidiomycota) reveal imbalanced evolution between nucleotide sequences and chromosome synteny.</title>
        <authorList>
            <person name="Kobayashi Y."/>
            <person name="Kayamori A."/>
            <person name="Aoki K."/>
            <person name="Shiwa Y."/>
            <person name="Matsutani M."/>
            <person name="Fujita N."/>
            <person name="Sugita T."/>
            <person name="Iwasaki W."/>
            <person name="Tanaka N."/>
            <person name="Takashima M."/>
        </authorList>
    </citation>
    <scope>NUCLEOTIDE SEQUENCE</scope>
    <source>
        <strain evidence="6">HIS019</strain>
    </source>
</reference>
<evidence type="ECO:0000256" key="1">
    <source>
        <dbReference type="ARBA" id="ARBA00004173"/>
    </source>
</evidence>
<dbReference type="InterPro" id="IPR042272">
    <property type="entry name" value="ATP12_ATP_synth-F1-assembly_N"/>
</dbReference>
<gene>
    <name evidence="6" type="primary">atp12</name>
    <name evidence="6" type="ORF">CcaverHIS019_0608410</name>
</gene>
<proteinExistence type="inferred from homology"/>
<evidence type="ECO:0000256" key="3">
    <source>
        <dbReference type="ARBA" id="ARBA00022946"/>
    </source>
</evidence>
<name>A0AA48QYC9_9TREE</name>
<comment type="similarity">
    <text evidence="2">Belongs to the ATP12 family.</text>
</comment>
<dbReference type="KEGG" id="ccac:CcaHIS019_0608410"/>
<organism evidence="6 7">
    <name type="scientific">Cutaneotrichosporon cavernicola</name>
    <dbReference type="NCBI Taxonomy" id="279322"/>
    <lineage>
        <taxon>Eukaryota</taxon>
        <taxon>Fungi</taxon>
        <taxon>Dikarya</taxon>
        <taxon>Basidiomycota</taxon>
        <taxon>Agaricomycotina</taxon>
        <taxon>Tremellomycetes</taxon>
        <taxon>Trichosporonales</taxon>
        <taxon>Trichosporonaceae</taxon>
        <taxon>Cutaneotrichosporon</taxon>
    </lineage>
</organism>
<dbReference type="EMBL" id="AP028217">
    <property type="protein sequence ID" value="BEI94382.1"/>
    <property type="molecule type" value="Genomic_DNA"/>
</dbReference>
<dbReference type="InterPro" id="IPR011419">
    <property type="entry name" value="ATP12_ATP_synth-F1-assembly"/>
</dbReference>
<dbReference type="GO" id="GO:0033615">
    <property type="term" value="P:mitochondrial proton-transporting ATP synthase complex assembly"/>
    <property type="evidence" value="ECO:0007669"/>
    <property type="project" value="TreeGrafter"/>
</dbReference>
<dbReference type="InterPro" id="IPR023335">
    <property type="entry name" value="ATP12_ortho_dom_sf"/>
</dbReference>
<dbReference type="Gene3D" id="1.10.3580.10">
    <property type="entry name" value="ATP12 ATPase"/>
    <property type="match status" value="1"/>
</dbReference>
<dbReference type="AlphaFoldDB" id="A0AA48QYC9"/>
<dbReference type="SUPFAM" id="SSF160909">
    <property type="entry name" value="ATP12-like"/>
    <property type="match status" value="1"/>
</dbReference>
<dbReference type="Pfam" id="PF07542">
    <property type="entry name" value="ATP12"/>
    <property type="match status" value="1"/>
</dbReference>
<dbReference type="RefSeq" id="XP_060459647.1">
    <property type="nucleotide sequence ID" value="XM_060603343.1"/>
</dbReference>
<dbReference type="Gene3D" id="3.30.2180.10">
    <property type="entry name" value="ATP12-like"/>
    <property type="match status" value="1"/>
</dbReference>
<evidence type="ECO:0000256" key="4">
    <source>
        <dbReference type="ARBA" id="ARBA00023128"/>
    </source>
</evidence>
<accession>A0AA48QYC9</accession>
<protein>
    <recommendedName>
        <fullName evidence="8">ATP12-domain-containing protein</fullName>
    </recommendedName>
</protein>
<comment type="subcellular location">
    <subcellularLocation>
        <location evidence="1">Mitochondrion</location>
    </subcellularLocation>
</comment>
<evidence type="ECO:0000313" key="7">
    <source>
        <dbReference type="Proteomes" id="UP001233271"/>
    </source>
</evidence>
<keyword evidence="4" id="KW-0496">Mitochondrion</keyword>
<evidence type="ECO:0000313" key="6">
    <source>
        <dbReference type="EMBL" id="BEI94382.1"/>
    </source>
</evidence>